<evidence type="ECO:0000256" key="5">
    <source>
        <dbReference type="ARBA" id="ARBA00022741"/>
    </source>
</evidence>
<evidence type="ECO:0000313" key="14">
    <source>
        <dbReference type="EMBL" id="KAL0903220.1"/>
    </source>
</evidence>
<dbReference type="SUPFAM" id="SSF56112">
    <property type="entry name" value="Protein kinase-like (PK-like)"/>
    <property type="match status" value="1"/>
</dbReference>
<keyword evidence="7 10" id="KW-0067">ATP-binding</keyword>
<dbReference type="Pfam" id="PF07714">
    <property type="entry name" value="PK_Tyr_Ser-Thr"/>
    <property type="match status" value="1"/>
</dbReference>
<keyword evidence="2 11" id="KW-0723">Serine/threonine-protein kinase</keyword>
<dbReference type="SMART" id="SM00220">
    <property type="entry name" value="S_TKc"/>
    <property type="match status" value="1"/>
</dbReference>
<dbReference type="PROSITE" id="PS00107">
    <property type="entry name" value="PROTEIN_KINASE_ATP"/>
    <property type="match status" value="1"/>
</dbReference>
<evidence type="ECO:0000256" key="2">
    <source>
        <dbReference type="ARBA" id="ARBA00022527"/>
    </source>
</evidence>
<dbReference type="FunFam" id="3.30.200.20:FF:000182">
    <property type="entry name" value="PTI1-like tyrosine-protein kinase 3"/>
    <property type="match status" value="1"/>
</dbReference>
<evidence type="ECO:0000256" key="4">
    <source>
        <dbReference type="ARBA" id="ARBA00022679"/>
    </source>
</evidence>
<dbReference type="PANTHER" id="PTHR47983">
    <property type="entry name" value="PTO-INTERACTING PROTEIN 1-LIKE"/>
    <property type="match status" value="1"/>
</dbReference>
<evidence type="ECO:0000256" key="6">
    <source>
        <dbReference type="ARBA" id="ARBA00022777"/>
    </source>
</evidence>
<dbReference type="EC" id="2.7.11.1" evidence="1"/>
<dbReference type="FunFam" id="1.10.510.10:FF:000195">
    <property type="entry name" value="pto-interacting protein 1"/>
    <property type="match status" value="1"/>
</dbReference>
<keyword evidence="3" id="KW-0597">Phosphoprotein</keyword>
<evidence type="ECO:0000256" key="10">
    <source>
        <dbReference type="PROSITE-ProRule" id="PRU10141"/>
    </source>
</evidence>
<keyword evidence="6" id="KW-0418">Kinase</keyword>
<dbReference type="AlphaFoldDB" id="A0ABD0TU48"/>
<dbReference type="PROSITE" id="PS00108">
    <property type="entry name" value="PROTEIN_KINASE_ST"/>
    <property type="match status" value="1"/>
</dbReference>
<dbReference type="Gene3D" id="1.10.510.10">
    <property type="entry name" value="Transferase(Phosphotransferase) domain 1"/>
    <property type="match status" value="1"/>
</dbReference>
<dbReference type="Gene3D" id="3.30.200.20">
    <property type="entry name" value="Phosphorylase Kinase, domain 1"/>
    <property type="match status" value="1"/>
</dbReference>
<accession>A0ABD0TU48</accession>
<dbReference type="EMBL" id="JANQDX010000020">
    <property type="protein sequence ID" value="KAL0903220.1"/>
    <property type="molecule type" value="Genomic_DNA"/>
</dbReference>
<evidence type="ECO:0000259" key="13">
    <source>
        <dbReference type="PROSITE" id="PS50011"/>
    </source>
</evidence>
<dbReference type="InterPro" id="IPR011009">
    <property type="entry name" value="Kinase-like_dom_sf"/>
</dbReference>
<dbReference type="GO" id="GO:0004674">
    <property type="term" value="F:protein serine/threonine kinase activity"/>
    <property type="evidence" value="ECO:0007669"/>
    <property type="project" value="UniProtKB-KW"/>
</dbReference>
<dbReference type="InterPro" id="IPR001245">
    <property type="entry name" value="Ser-Thr/Tyr_kinase_cat_dom"/>
</dbReference>
<protein>
    <recommendedName>
        <fullName evidence="1">non-specific serine/threonine protein kinase</fullName>
        <ecNumber evidence="1">2.7.11.1</ecNumber>
    </recommendedName>
</protein>
<keyword evidence="15" id="KW-1185">Reference proteome</keyword>
<comment type="catalytic activity">
    <reaction evidence="8">
        <text>L-threonyl-[protein] + ATP = O-phospho-L-threonyl-[protein] + ADP + H(+)</text>
        <dbReference type="Rhea" id="RHEA:46608"/>
        <dbReference type="Rhea" id="RHEA-COMP:11060"/>
        <dbReference type="Rhea" id="RHEA-COMP:11605"/>
        <dbReference type="ChEBI" id="CHEBI:15378"/>
        <dbReference type="ChEBI" id="CHEBI:30013"/>
        <dbReference type="ChEBI" id="CHEBI:30616"/>
        <dbReference type="ChEBI" id="CHEBI:61977"/>
        <dbReference type="ChEBI" id="CHEBI:456216"/>
        <dbReference type="EC" id="2.7.11.1"/>
    </reaction>
</comment>
<evidence type="ECO:0000313" key="15">
    <source>
        <dbReference type="Proteomes" id="UP001552299"/>
    </source>
</evidence>
<keyword evidence="4" id="KW-0808">Transferase</keyword>
<evidence type="ECO:0000256" key="1">
    <source>
        <dbReference type="ARBA" id="ARBA00012513"/>
    </source>
</evidence>
<dbReference type="InterPro" id="IPR052101">
    <property type="entry name" value="Plant_StressResp_Kinase"/>
</dbReference>
<feature type="binding site" evidence="10">
    <location>
        <position position="96"/>
    </location>
    <ligand>
        <name>ATP</name>
        <dbReference type="ChEBI" id="CHEBI:30616"/>
    </ligand>
</feature>
<sequence length="360" mass="38701">MSCFSCCRGSDDHRVPDNGASFPAKQSSGNDGAFHASNPAPKGASIKVQPIEVPAIPVEEIKALTNNFGSNSLIGEGSYGRVYYGVLENEKAAALKKLDASKQPDQEFLAQVSMVSRINHDNIIQLLGYCVDGGLRVLAYEFATMGSLHDILHGRKGVKGAQPGPVLSWIQRVKVAVGAARGLEYLHDKSQPPVIHRDIKSSNVLLFDDDVAKIGDFDLSNQSPDTAARLHSTRVLGTFGYHAPEYAMTGQLSSKSDVYSFGVVLLELLTGRKPVDPTLPRGQQSLVTWATPRLSEDKVIQCVDARLGGEYPPKAVAKFAAVAALCVQYEADFRPNMGIVVKALQPLLNSRASGSIVEAQ</sequence>
<evidence type="ECO:0000256" key="7">
    <source>
        <dbReference type="ARBA" id="ARBA00022840"/>
    </source>
</evidence>
<evidence type="ECO:0000256" key="11">
    <source>
        <dbReference type="RuleBase" id="RU000304"/>
    </source>
</evidence>
<comment type="catalytic activity">
    <reaction evidence="9">
        <text>L-seryl-[protein] + ATP = O-phospho-L-seryl-[protein] + ADP + H(+)</text>
        <dbReference type="Rhea" id="RHEA:17989"/>
        <dbReference type="Rhea" id="RHEA-COMP:9863"/>
        <dbReference type="Rhea" id="RHEA-COMP:11604"/>
        <dbReference type="ChEBI" id="CHEBI:15378"/>
        <dbReference type="ChEBI" id="CHEBI:29999"/>
        <dbReference type="ChEBI" id="CHEBI:30616"/>
        <dbReference type="ChEBI" id="CHEBI:83421"/>
        <dbReference type="ChEBI" id="CHEBI:456216"/>
        <dbReference type="EC" id="2.7.11.1"/>
    </reaction>
</comment>
<evidence type="ECO:0000256" key="9">
    <source>
        <dbReference type="ARBA" id="ARBA00048679"/>
    </source>
</evidence>
<dbReference type="GO" id="GO:0005524">
    <property type="term" value="F:ATP binding"/>
    <property type="evidence" value="ECO:0007669"/>
    <property type="project" value="UniProtKB-UniRule"/>
</dbReference>
<feature type="domain" description="Protein kinase" evidence="13">
    <location>
        <begin position="68"/>
        <end position="348"/>
    </location>
</feature>
<dbReference type="Proteomes" id="UP001552299">
    <property type="component" value="Unassembled WGS sequence"/>
</dbReference>
<evidence type="ECO:0000256" key="12">
    <source>
        <dbReference type="SAM" id="MobiDB-lite"/>
    </source>
</evidence>
<proteinExistence type="inferred from homology"/>
<comment type="similarity">
    <text evidence="11">Belongs to the protein kinase superfamily.</text>
</comment>
<dbReference type="InterPro" id="IPR000719">
    <property type="entry name" value="Prot_kinase_dom"/>
</dbReference>
<evidence type="ECO:0000256" key="8">
    <source>
        <dbReference type="ARBA" id="ARBA00047899"/>
    </source>
</evidence>
<feature type="region of interest" description="Disordered" evidence="12">
    <location>
        <begin position="15"/>
        <end position="43"/>
    </location>
</feature>
<keyword evidence="5 10" id="KW-0547">Nucleotide-binding</keyword>
<dbReference type="PANTHER" id="PTHR47983:SF3">
    <property type="entry name" value="OS05G0135800 PROTEIN"/>
    <property type="match status" value="1"/>
</dbReference>
<name>A0ABD0TU48_DENTH</name>
<gene>
    <name evidence="14" type="ORF">M5K25_027580</name>
</gene>
<reference evidence="14 15" key="1">
    <citation type="journal article" date="2024" name="Plant Biotechnol. J.">
        <title>Dendrobium thyrsiflorum genome and its molecular insights into genes involved in important horticultural traits.</title>
        <authorList>
            <person name="Chen B."/>
            <person name="Wang J.Y."/>
            <person name="Zheng P.J."/>
            <person name="Li K.L."/>
            <person name="Liang Y.M."/>
            <person name="Chen X.F."/>
            <person name="Zhang C."/>
            <person name="Zhao X."/>
            <person name="He X."/>
            <person name="Zhang G.Q."/>
            <person name="Liu Z.J."/>
            <person name="Xu Q."/>
        </authorList>
    </citation>
    <scope>NUCLEOTIDE SEQUENCE [LARGE SCALE GENOMIC DNA]</scope>
    <source>
        <strain evidence="14">GZMU011</strain>
    </source>
</reference>
<dbReference type="InterPro" id="IPR008271">
    <property type="entry name" value="Ser/Thr_kinase_AS"/>
</dbReference>
<dbReference type="InterPro" id="IPR017441">
    <property type="entry name" value="Protein_kinase_ATP_BS"/>
</dbReference>
<evidence type="ECO:0000256" key="3">
    <source>
        <dbReference type="ARBA" id="ARBA00022553"/>
    </source>
</evidence>
<dbReference type="PROSITE" id="PS50011">
    <property type="entry name" value="PROTEIN_KINASE_DOM"/>
    <property type="match status" value="1"/>
</dbReference>
<organism evidence="14 15">
    <name type="scientific">Dendrobium thyrsiflorum</name>
    <name type="common">Pinecone-like raceme dendrobium</name>
    <name type="synonym">Orchid</name>
    <dbReference type="NCBI Taxonomy" id="117978"/>
    <lineage>
        <taxon>Eukaryota</taxon>
        <taxon>Viridiplantae</taxon>
        <taxon>Streptophyta</taxon>
        <taxon>Embryophyta</taxon>
        <taxon>Tracheophyta</taxon>
        <taxon>Spermatophyta</taxon>
        <taxon>Magnoliopsida</taxon>
        <taxon>Liliopsida</taxon>
        <taxon>Asparagales</taxon>
        <taxon>Orchidaceae</taxon>
        <taxon>Epidendroideae</taxon>
        <taxon>Malaxideae</taxon>
        <taxon>Dendrobiinae</taxon>
        <taxon>Dendrobium</taxon>
    </lineage>
</organism>
<comment type="caution">
    <text evidence="14">The sequence shown here is derived from an EMBL/GenBank/DDBJ whole genome shotgun (WGS) entry which is preliminary data.</text>
</comment>